<comment type="subcellular location">
    <subcellularLocation>
        <location evidence="1">Membrane</location>
        <topology evidence="1">Multi-pass membrane protein</topology>
    </subcellularLocation>
</comment>
<evidence type="ECO:0000256" key="1">
    <source>
        <dbReference type="ARBA" id="ARBA00004141"/>
    </source>
</evidence>
<dbReference type="InterPro" id="IPR050360">
    <property type="entry name" value="MFS_Sugar_Transporters"/>
</dbReference>
<dbReference type="PROSITE" id="PS50850">
    <property type="entry name" value="MFS"/>
    <property type="match status" value="1"/>
</dbReference>
<feature type="non-terminal residue" evidence="8">
    <location>
        <position position="1"/>
    </location>
</feature>
<dbReference type="Pfam" id="PF00083">
    <property type="entry name" value="Sugar_tr"/>
    <property type="match status" value="1"/>
</dbReference>
<dbReference type="PROSITE" id="PS00216">
    <property type="entry name" value="SUGAR_TRANSPORT_1"/>
    <property type="match status" value="1"/>
</dbReference>
<dbReference type="PANTHER" id="PTHR48022:SF52">
    <property type="entry name" value="SUGAR TRANSPORTER, PUTATIVE-RELATED"/>
    <property type="match status" value="1"/>
</dbReference>
<organism evidence="8 9">
    <name type="scientific">Scytalidium lignicola</name>
    <name type="common">Hyphomycete</name>
    <dbReference type="NCBI Taxonomy" id="5539"/>
    <lineage>
        <taxon>Eukaryota</taxon>
        <taxon>Fungi</taxon>
        <taxon>Dikarya</taxon>
        <taxon>Ascomycota</taxon>
        <taxon>Pezizomycotina</taxon>
        <taxon>Leotiomycetes</taxon>
        <taxon>Leotiomycetes incertae sedis</taxon>
        <taxon>Scytalidium</taxon>
    </lineage>
</organism>
<dbReference type="InterPro" id="IPR036259">
    <property type="entry name" value="MFS_trans_sf"/>
</dbReference>
<evidence type="ECO:0000313" key="8">
    <source>
        <dbReference type="EMBL" id="RFU27298.1"/>
    </source>
</evidence>
<name>A0A3E2H1L3_SCYLI</name>
<reference evidence="8 9" key="1">
    <citation type="submission" date="2018-05" db="EMBL/GenBank/DDBJ databases">
        <title>Draft genome sequence of Scytalidium lignicola DSM 105466, a ubiquitous saprotrophic fungus.</title>
        <authorList>
            <person name="Buettner E."/>
            <person name="Gebauer A.M."/>
            <person name="Hofrichter M."/>
            <person name="Liers C."/>
            <person name="Kellner H."/>
        </authorList>
    </citation>
    <scope>NUCLEOTIDE SEQUENCE [LARGE SCALE GENOMIC DNA]</scope>
    <source>
        <strain evidence="8 9">DSM 105466</strain>
    </source>
</reference>
<keyword evidence="3 6" id="KW-0812">Transmembrane</keyword>
<dbReference type="OMA" id="CTLLHTI"/>
<dbReference type="InterPro" id="IPR020846">
    <property type="entry name" value="MFS_dom"/>
</dbReference>
<dbReference type="GO" id="GO:0016020">
    <property type="term" value="C:membrane"/>
    <property type="evidence" value="ECO:0007669"/>
    <property type="project" value="UniProtKB-SubCell"/>
</dbReference>
<evidence type="ECO:0000256" key="4">
    <source>
        <dbReference type="ARBA" id="ARBA00022989"/>
    </source>
</evidence>
<evidence type="ECO:0000313" key="9">
    <source>
        <dbReference type="Proteomes" id="UP000258309"/>
    </source>
</evidence>
<dbReference type="EMBL" id="NCSJ02000213">
    <property type="protein sequence ID" value="RFU27298.1"/>
    <property type="molecule type" value="Genomic_DNA"/>
</dbReference>
<dbReference type="AlphaFoldDB" id="A0A3E2H1L3"/>
<keyword evidence="9" id="KW-1185">Reference proteome</keyword>
<sequence>MATGSNWVGNGIITYYHAPVLKLAGITNYNQISGINGGLAVWNLIFAYVGSFNADRIGRRPLWLISTVGMLVSYVILTALSGAFAHSQQRQLGIAIVPMLFIYYGFFDIGWTPLPYSYGAEILPYHMRLKGLGIQLSAQSIAQAFVSGAAPTSGAFHLVSRLSIEEVSVIFDTGRLGNSAAATAEFQTSETKNISGFMEEDKSTLQQNVAQVEVEYVEQHNKAV</sequence>
<evidence type="ECO:0000256" key="6">
    <source>
        <dbReference type="SAM" id="Phobius"/>
    </source>
</evidence>
<dbReference type="Proteomes" id="UP000258309">
    <property type="component" value="Unassembled WGS sequence"/>
</dbReference>
<accession>A0A3E2H1L3</accession>
<keyword evidence="5 6" id="KW-0472">Membrane</keyword>
<dbReference type="GO" id="GO:0005351">
    <property type="term" value="F:carbohydrate:proton symporter activity"/>
    <property type="evidence" value="ECO:0007669"/>
    <property type="project" value="TreeGrafter"/>
</dbReference>
<feature type="transmembrane region" description="Helical" evidence="6">
    <location>
        <begin position="32"/>
        <end position="50"/>
    </location>
</feature>
<proteinExistence type="inferred from homology"/>
<protein>
    <recommendedName>
        <fullName evidence="7">Major facilitator superfamily (MFS) profile domain-containing protein</fullName>
    </recommendedName>
</protein>
<feature type="domain" description="Major facilitator superfamily (MFS) profile" evidence="7">
    <location>
        <begin position="1"/>
        <end position="192"/>
    </location>
</feature>
<dbReference type="Gene3D" id="1.20.1250.20">
    <property type="entry name" value="MFS general substrate transporter like domains"/>
    <property type="match status" value="1"/>
</dbReference>
<evidence type="ECO:0000256" key="5">
    <source>
        <dbReference type="ARBA" id="ARBA00023136"/>
    </source>
</evidence>
<evidence type="ECO:0000256" key="3">
    <source>
        <dbReference type="ARBA" id="ARBA00022692"/>
    </source>
</evidence>
<dbReference type="InterPro" id="IPR005828">
    <property type="entry name" value="MFS_sugar_transport-like"/>
</dbReference>
<evidence type="ECO:0000256" key="2">
    <source>
        <dbReference type="ARBA" id="ARBA00010992"/>
    </source>
</evidence>
<dbReference type="SUPFAM" id="SSF103473">
    <property type="entry name" value="MFS general substrate transporter"/>
    <property type="match status" value="1"/>
</dbReference>
<feature type="transmembrane region" description="Helical" evidence="6">
    <location>
        <begin position="91"/>
        <end position="107"/>
    </location>
</feature>
<keyword evidence="4 6" id="KW-1133">Transmembrane helix</keyword>
<comment type="caution">
    <text evidence="8">The sequence shown here is derived from an EMBL/GenBank/DDBJ whole genome shotgun (WGS) entry which is preliminary data.</text>
</comment>
<comment type="similarity">
    <text evidence="2">Belongs to the major facilitator superfamily. Sugar transporter (TC 2.A.1.1) family.</text>
</comment>
<dbReference type="OrthoDB" id="6133115at2759"/>
<feature type="non-terminal residue" evidence="8">
    <location>
        <position position="224"/>
    </location>
</feature>
<dbReference type="InterPro" id="IPR005829">
    <property type="entry name" value="Sugar_transporter_CS"/>
</dbReference>
<dbReference type="PANTHER" id="PTHR48022">
    <property type="entry name" value="PLASTIDIC GLUCOSE TRANSPORTER 4"/>
    <property type="match status" value="1"/>
</dbReference>
<feature type="transmembrane region" description="Helical" evidence="6">
    <location>
        <begin position="62"/>
        <end position="85"/>
    </location>
</feature>
<gene>
    <name evidence="8" type="ORF">B7463_g9037</name>
</gene>
<evidence type="ECO:0000259" key="7">
    <source>
        <dbReference type="PROSITE" id="PS50850"/>
    </source>
</evidence>